<keyword evidence="4" id="KW-0067">ATP-binding</keyword>
<dbReference type="GO" id="GO:0033063">
    <property type="term" value="C:Rad51B-Rad51C-Rad51D-XRCC2 complex"/>
    <property type="evidence" value="ECO:0007669"/>
    <property type="project" value="TreeGrafter"/>
</dbReference>
<dbReference type="GO" id="GO:0005524">
    <property type="term" value="F:ATP binding"/>
    <property type="evidence" value="ECO:0007669"/>
    <property type="project" value="UniProtKB-KW"/>
</dbReference>
<dbReference type="GO" id="GO:0033065">
    <property type="term" value="C:Rad51C-XRCC3 complex"/>
    <property type="evidence" value="ECO:0007669"/>
    <property type="project" value="TreeGrafter"/>
</dbReference>
<evidence type="ECO:0000256" key="8">
    <source>
        <dbReference type="SAM" id="MobiDB-lite"/>
    </source>
</evidence>
<dbReference type="InterPro" id="IPR013632">
    <property type="entry name" value="Rad51_C"/>
</dbReference>
<dbReference type="OrthoDB" id="5957327at2759"/>
<dbReference type="GO" id="GO:0005657">
    <property type="term" value="C:replication fork"/>
    <property type="evidence" value="ECO:0007669"/>
    <property type="project" value="TreeGrafter"/>
</dbReference>
<dbReference type="GO" id="GO:0007131">
    <property type="term" value="P:reciprocal meiotic recombination"/>
    <property type="evidence" value="ECO:0007669"/>
    <property type="project" value="TreeGrafter"/>
</dbReference>
<dbReference type="InterPro" id="IPR016467">
    <property type="entry name" value="DNA_recomb/repair_RecA-like"/>
</dbReference>
<feature type="region of interest" description="Disordered" evidence="8">
    <location>
        <begin position="375"/>
        <end position="403"/>
    </location>
</feature>
<feature type="domain" description="RecA family profile 1" evidence="9">
    <location>
        <begin position="101"/>
        <end position="310"/>
    </location>
</feature>
<dbReference type="Gene3D" id="3.40.50.300">
    <property type="entry name" value="P-loop containing nucleotide triphosphate hydrolases"/>
    <property type="match status" value="1"/>
</dbReference>
<dbReference type="Proteomes" id="UP000664859">
    <property type="component" value="Unassembled WGS sequence"/>
</dbReference>
<feature type="compositionally biased region" description="Low complexity" evidence="8">
    <location>
        <begin position="385"/>
        <end position="394"/>
    </location>
</feature>
<keyword evidence="6" id="KW-0539">Nucleus</keyword>
<evidence type="ECO:0000256" key="2">
    <source>
        <dbReference type="ARBA" id="ARBA00022741"/>
    </source>
</evidence>
<evidence type="ECO:0000259" key="9">
    <source>
        <dbReference type="PROSITE" id="PS50162"/>
    </source>
</evidence>
<dbReference type="PANTHER" id="PTHR46239:SF1">
    <property type="entry name" value="DNA REPAIR PROTEIN RAD51 HOMOLOG 3"/>
    <property type="match status" value="1"/>
</dbReference>
<evidence type="ECO:0000256" key="5">
    <source>
        <dbReference type="ARBA" id="ARBA00023204"/>
    </source>
</evidence>
<proteinExistence type="predicted"/>
<keyword evidence="5" id="KW-0234">DNA repair</keyword>
<dbReference type="InterPro" id="IPR027417">
    <property type="entry name" value="P-loop_NTPase"/>
</dbReference>
<evidence type="ECO:0000256" key="1">
    <source>
        <dbReference type="ARBA" id="ARBA00004123"/>
    </source>
</evidence>
<dbReference type="SUPFAM" id="SSF52540">
    <property type="entry name" value="P-loop containing nucleoside triphosphate hydrolases"/>
    <property type="match status" value="1"/>
</dbReference>
<dbReference type="EMBL" id="JAFCMP010000041">
    <property type="protein sequence ID" value="KAG5189967.1"/>
    <property type="molecule type" value="Genomic_DNA"/>
</dbReference>
<evidence type="ECO:0000256" key="7">
    <source>
        <dbReference type="ARBA" id="ARBA00040674"/>
    </source>
</evidence>
<comment type="subcellular location">
    <subcellularLocation>
        <location evidence="1">Nucleus</location>
    </subcellularLocation>
</comment>
<dbReference type="InterPro" id="IPR020588">
    <property type="entry name" value="RecA_ATP-bd"/>
</dbReference>
<evidence type="ECO:0000313" key="10">
    <source>
        <dbReference type="EMBL" id="KAG5189967.1"/>
    </source>
</evidence>
<dbReference type="Pfam" id="PF08423">
    <property type="entry name" value="Rad51"/>
    <property type="match status" value="2"/>
</dbReference>
<evidence type="ECO:0000256" key="6">
    <source>
        <dbReference type="ARBA" id="ARBA00023242"/>
    </source>
</evidence>
<keyword evidence="11" id="KW-1185">Reference proteome</keyword>
<comment type="caution">
    <text evidence="10">The sequence shown here is derived from an EMBL/GenBank/DDBJ whole genome shotgun (WGS) entry which is preliminary data.</text>
</comment>
<evidence type="ECO:0000313" key="11">
    <source>
        <dbReference type="Proteomes" id="UP000664859"/>
    </source>
</evidence>
<reference evidence="10" key="1">
    <citation type="submission" date="2021-02" db="EMBL/GenBank/DDBJ databases">
        <title>First Annotated Genome of the Yellow-green Alga Tribonema minus.</title>
        <authorList>
            <person name="Mahan K.M."/>
        </authorList>
    </citation>
    <scope>NUCLEOTIDE SEQUENCE</scope>
    <source>
        <strain evidence="10">UTEX B ZZ1240</strain>
    </source>
</reference>
<evidence type="ECO:0000256" key="4">
    <source>
        <dbReference type="ARBA" id="ARBA00022840"/>
    </source>
</evidence>
<dbReference type="PANTHER" id="PTHR46239">
    <property type="entry name" value="DNA REPAIR PROTEIN RAD51 HOMOLOG 3 RAD51C"/>
    <property type="match status" value="1"/>
</dbReference>
<dbReference type="CDD" id="cd19492">
    <property type="entry name" value="Rad51C"/>
    <property type="match status" value="1"/>
</dbReference>
<dbReference type="AlphaFoldDB" id="A0A835ZD48"/>
<dbReference type="GO" id="GO:0140664">
    <property type="term" value="F:ATP-dependent DNA damage sensor activity"/>
    <property type="evidence" value="ECO:0007669"/>
    <property type="project" value="InterPro"/>
</dbReference>
<dbReference type="GO" id="GO:0008821">
    <property type="term" value="F:crossover junction DNA endonuclease activity"/>
    <property type="evidence" value="ECO:0007669"/>
    <property type="project" value="TreeGrafter"/>
</dbReference>
<dbReference type="InterPro" id="IPR052093">
    <property type="entry name" value="HR_Repair_Mediator"/>
</dbReference>
<dbReference type="PROSITE" id="PS50162">
    <property type="entry name" value="RECA_2"/>
    <property type="match status" value="1"/>
</dbReference>
<accession>A0A835ZD48</accession>
<keyword evidence="2" id="KW-0547">Nucleotide-binding</keyword>
<name>A0A835ZD48_9STRA</name>
<dbReference type="GO" id="GO:0000400">
    <property type="term" value="F:four-way junction DNA binding"/>
    <property type="evidence" value="ECO:0007669"/>
    <property type="project" value="TreeGrafter"/>
</dbReference>
<evidence type="ECO:0000256" key="3">
    <source>
        <dbReference type="ARBA" id="ARBA00022763"/>
    </source>
</evidence>
<dbReference type="GO" id="GO:0000707">
    <property type="term" value="P:meiotic DNA recombinase assembly"/>
    <property type="evidence" value="ECO:0007669"/>
    <property type="project" value="TreeGrafter"/>
</dbReference>
<organism evidence="10 11">
    <name type="scientific">Tribonema minus</name>
    <dbReference type="NCBI Taxonomy" id="303371"/>
    <lineage>
        <taxon>Eukaryota</taxon>
        <taxon>Sar</taxon>
        <taxon>Stramenopiles</taxon>
        <taxon>Ochrophyta</taxon>
        <taxon>PX clade</taxon>
        <taxon>Xanthophyceae</taxon>
        <taxon>Tribonematales</taxon>
        <taxon>Tribonemataceae</taxon>
        <taxon>Tribonema</taxon>
    </lineage>
</organism>
<gene>
    <name evidence="10" type="ORF">JKP88DRAFT_352880</name>
</gene>
<keyword evidence="3" id="KW-0227">DNA damage</keyword>
<protein>
    <recommendedName>
        <fullName evidence="7">DNA repair protein RAD51 homolog 3</fullName>
    </recommendedName>
</protein>
<sequence length="403" mass="42613">MAPAANQHSFASRRQLGTLGIAPSLLEKLNRAGFKLVGDVLDSRPDELSTEAGMTPQEALECMQLVSAACGDAGGQQAGGGGNVPPSGGTSASDLLAQERATRGIVCFSRKIDDMFGGGVPRGELTEIMGTPGIGKTQFGMQLAVDVQIPVLFGGVGGEAVYIDTEGSFTPERVAQMADALVSHLARVSAAHRKKQTPAQAEQWAAAAALVTREYLLRRIHVFRVHDHAEQLAAVRALPAFVASRSGGGGGGGGAGGGGVLLVVLDSVAFHFRHACADMALRARMLATMGQQLNQLAREQSLAVVLTNQMTKRYDSGRNGEEKLVAALGDTWAHAATNRLMLFWKENQRFASLLKSSRREPATVPFIVDRVGIRDVPTPKVRPPSSDSAQQSSADDAKRIRLS</sequence>
<dbReference type="PIRSF" id="PIRSF005856">
    <property type="entry name" value="Rad51"/>
    <property type="match status" value="1"/>
</dbReference>